<dbReference type="Pfam" id="PF00263">
    <property type="entry name" value="Secretin"/>
    <property type="match status" value="1"/>
</dbReference>
<keyword evidence="4" id="KW-0472">Membrane</keyword>
<dbReference type="EMBL" id="JBGUBD010000017">
    <property type="protein sequence ID" value="MFA9480200.1"/>
    <property type="molecule type" value="Genomic_DNA"/>
</dbReference>
<evidence type="ECO:0000256" key="7">
    <source>
        <dbReference type="RuleBase" id="RU004004"/>
    </source>
</evidence>
<reference evidence="11 12" key="1">
    <citation type="submission" date="2024-08" db="EMBL/GenBank/DDBJ databases">
        <title>Whole-genome sequencing of halo(alkali)philic microorganisms from hypersaline lakes.</title>
        <authorList>
            <person name="Sorokin D.Y."/>
            <person name="Merkel A.Y."/>
            <person name="Messina E."/>
            <person name="Yakimov M."/>
        </authorList>
    </citation>
    <scope>NUCLEOTIDE SEQUENCE [LARGE SCALE GENOMIC DNA]</scope>
    <source>
        <strain evidence="11 12">AB-hyl4</strain>
    </source>
</reference>
<feature type="chain" id="PRO_5046711763" evidence="9">
    <location>
        <begin position="23"/>
        <end position="722"/>
    </location>
</feature>
<evidence type="ECO:0000256" key="9">
    <source>
        <dbReference type="SAM" id="SignalP"/>
    </source>
</evidence>
<dbReference type="PRINTS" id="PR00811">
    <property type="entry name" value="BCTERIALGSPD"/>
</dbReference>
<comment type="similarity">
    <text evidence="6">Belongs to the bacterial secretin family.</text>
</comment>
<sequence>MVIRYNKRLAGLFFCLTGIGYAGPVTLADEVEPASPAVEETANDREVVDAHGDPRDLPEGQTVEVGSFGQIDLHVKDLPLTQVLQLLSIQSQRNIVASRQVSGNISADLYNVDFYEALDAILHPNGYGYVEKGNFITVYTLDQIREMEDAERRRVSRIVRLNYITAGDVSAFVRPLLSRDGGEISVSGEVSGSMQPTSSDAGANRYAHSETIIIHDYPDNVKEIIQVIEELDVRPKQVLIEATILQATLSEANAFGVDFALFAELDSLDFSTPLGAVNEMIAGGSPGTGGAVSSTAGGTAGGASSIKLGYVGNDASVFVRALDSVTDTTVLATPKILALNRHGASLHVGEQLGYLSTTQTETAATQTVEFLDIGTQLNVRPFISEDNYVRLELNPQVSDGFTQVEAGTIVPTRTRQELTTNVIIQSGQTVVLGGLFKEDTTVDRRQVPGLGDIPIIGGAFRGQDDTVRRSEVIFLIKPTVIRDEALYVAGERASDTVETARVGVRRNLLPWSRTKLTSSHLSQAHEHLRQGDEEKALWNVNVALHLNPTSFDALQLKEEITGQRVAVPDRGVLRDAVDHMIDSQIDLEPEVGSTEPIEIGDEDSDTGRSSMPATEPDAEAGEGLDADADADADTYDEGDAYGEGGTYDAIETDDANAIDNDGDMNGDAGYGDDADAEADQEPMSYGSDDDAADEAMNESIAQMMEQIREEEDATNDSMEPVD</sequence>
<evidence type="ECO:0000259" key="10">
    <source>
        <dbReference type="SMART" id="SM00965"/>
    </source>
</evidence>
<dbReference type="PANTHER" id="PTHR30332">
    <property type="entry name" value="PROBABLE GENERAL SECRETION PATHWAY PROTEIN D"/>
    <property type="match status" value="1"/>
</dbReference>
<feature type="signal peptide" evidence="9">
    <location>
        <begin position="1"/>
        <end position="22"/>
    </location>
</feature>
<evidence type="ECO:0000256" key="6">
    <source>
        <dbReference type="RuleBase" id="RU004003"/>
    </source>
</evidence>
<keyword evidence="3 9" id="KW-0732">Signal</keyword>
<feature type="compositionally biased region" description="Acidic residues" evidence="8">
    <location>
        <begin position="687"/>
        <end position="696"/>
    </location>
</feature>
<evidence type="ECO:0000256" key="8">
    <source>
        <dbReference type="SAM" id="MobiDB-lite"/>
    </source>
</evidence>
<feature type="compositionally biased region" description="Acidic residues" evidence="8">
    <location>
        <begin position="650"/>
        <end position="680"/>
    </location>
</feature>
<evidence type="ECO:0000256" key="1">
    <source>
        <dbReference type="ARBA" id="ARBA00004370"/>
    </source>
</evidence>
<dbReference type="InterPro" id="IPR001775">
    <property type="entry name" value="GspD/PilQ"/>
</dbReference>
<accession>A0ABV4U9C0</accession>
<dbReference type="Pfam" id="PF03958">
    <property type="entry name" value="Secretin_N"/>
    <property type="match status" value="1"/>
</dbReference>
<dbReference type="PANTHER" id="PTHR30332:SF24">
    <property type="entry name" value="SECRETIN GSPD-RELATED"/>
    <property type="match status" value="1"/>
</dbReference>
<dbReference type="Gene3D" id="3.30.1370.120">
    <property type="match status" value="1"/>
</dbReference>
<dbReference type="InterPro" id="IPR050810">
    <property type="entry name" value="Bact_Secretion_Sys_Channel"/>
</dbReference>
<dbReference type="InterPro" id="IPR005644">
    <property type="entry name" value="NolW-like"/>
</dbReference>
<protein>
    <submittedName>
        <fullName evidence="11">Secretin N-terminal domain-containing protein</fullName>
    </submittedName>
</protein>
<name>A0ABV4U9C0_9BACT</name>
<dbReference type="Gene3D" id="3.30.1370.130">
    <property type="match status" value="1"/>
</dbReference>
<feature type="compositionally biased region" description="Acidic residues" evidence="8">
    <location>
        <begin position="708"/>
        <end position="722"/>
    </location>
</feature>
<keyword evidence="2 7" id="KW-0813">Transport</keyword>
<feature type="domain" description="Secretin/TonB short N-terminal" evidence="10">
    <location>
        <begin position="93"/>
        <end position="141"/>
    </location>
</feature>
<dbReference type="InterPro" id="IPR011662">
    <property type="entry name" value="Secretin/TonB_short_N"/>
</dbReference>
<evidence type="ECO:0000313" key="12">
    <source>
        <dbReference type="Proteomes" id="UP001575105"/>
    </source>
</evidence>
<proteinExistence type="inferred from homology"/>
<evidence type="ECO:0000256" key="3">
    <source>
        <dbReference type="ARBA" id="ARBA00022729"/>
    </source>
</evidence>
<dbReference type="InterPro" id="IPR038591">
    <property type="entry name" value="NolW-like_sf"/>
</dbReference>
<keyword evidence="12" id="KW-1185">Reference proteome</keyword>
<evidence type="ECO:0000313" key="11">
    <source>
        <dbReference type="EMBL" id="MFA9480200.1"/>
    </source>
</evidence>
<feature type="compositionally biased region" description="Acidic residues" evidence="8">
    <location>
        <begin position="616"/>
        <end position="640"/>
    </location>
</feature>
<dbReference type="SMART" id="SM00965">
    <property type="entry name" value="STN"/>
    <property type="match status" value="1"/>
</dbReference>
<organism evidence="11 12">
    <name type="scientific">Natronomicrosphaera hydrolytica</name>
    <dbReference type="NCBI Taxonomy" id="3242702"/>
    <lineage>
        <taxon>Bacteria</taxon>
        <taxon>Pseudomonadati</taxon>
        <taxon>Planctomycetota</taxon>
        <taxon>Phycisphaerae</taxon>
        <taxon>Phycisphaerales</taxon>
        <taxon>Phycisphaeraceae</taxon>
        <taxon>Natronomicrosphaera</taxon>
    </lineage>
</organism>
<feature type="region of interest" description="Disordered" evidence="8">
    <location>
        <begin position="581"/>
        <end position="722"/>
    </location>
</feature>
<gene>
    <name evidence="11" type="ORF">ACERK3_18155</name>
</gene>
<evidence type="ECO:0000256" key="5">
    <source>
        <dbReference type="ARBA" id="ARBA00023237"/>
    </source>
</evidence>
<evidence type="ECO:0000256" key="4">
    <source>
        <dbReference type="ARBA" id="ARBA00023136"/>
    </source>
</evidence>
<evidence type="ECO:0000256" key="2">
    <source>
        <dbReference type="ARBA" id="ARBA00022448"/>
    </source>
</evidence>
<dbReference type="RefSeq" id="WP_425347124.1">
    <property type="nucleotide sequence ID" value="NZ_JBGUBD010000017.1"/>
</dbReference>
<dbReference type="Proteomes" id="UP001575105">
    <property type="component" value="Unassembled WGS sequence"/>
</dbReference>
<comment type="caution">
    <text evidence="11">The sequence shown here is derived from an EMBL/GenBank/DDBJ whole genome shotgun (WGS) entry which is preliminary data.</text>
</comment>
<keyword evidence="5" id="KW-0998">Cell outer membrane</keyword>
<comment type="subcellular location">
    <subcellularLocation>
        <location evidence="7">Cell outer membrane</location>
    </subcellularLocation>
    <subcellularLocation>
        <location evidence="1">Membrane</location>
    </subcellularLocation>
</comment>
<dbReference type="InterPro" id="IPR004846">
    <property type="entry name" value="T2SS/T3SS_dom"/>
</dbReference>